<evidence type="ECO:0000256" key="2">
    <source>
        <dbReference type="ARBA" id="ARBA00005262"/>
    </source>
</evidence>
<dbReference type="NCBIfam" id="TIGR00937">
    <property type="entry name" value="2A51"/>
    <property type="match status" value="1"/>
</dbReference>
<comment type="caution">
    <text evidence="8">The sequence shown here is derived from an EMBL/GenBank/DDBJ whole genome shotgun (WGS) entry which is preliminary data.</text>
</comment>
<dbReference type="Proteomes" id="UP001621714">
    <property type="component" value="Unassembled WGS sequence"/>
</dbReference>
<dbReference type="RefSeq" id="WP_405339563.1">
    <property type="nucleotide sequence ID" value="NZ_JBANFI010000005.1"/>
</dbReference>
<dbReference type="Pfam" id="PF02417">
    <property type="entry name" value="Chromate_transp"/>
    <property type="match status" value="2"/>
</dbReference>
<gene>
    <name evidence="8" type="primary">chrA</name>
    <name evidence="8" type="ORF">V6U78_08875</name>
</gene>
<keyword evidence="4 7" id="KW-0812">Transmembrane</keyword>
<proteinExistence type="inferred from homology"/>
<feature type="transmembrane region" description="Helical" evidence="7">
    <location>
        <begin position="361"/>
        <end position="388"/>
    </location>
</feature>
<dbReference type="EMBL" id="JBANFI010000005">
    <property type="protein sequence ID" value="MFK7161148.1"/>
    <property type="molecule type" value="Genomic_DNA"/>
</dbReference>
<evidence type="ECO:0000256" key="4">
    <source>
        <dbReference type="ARBA" id="ARBA00022692"/>
    </source>
</evidence>
<evidence type="ECO:0000313" key="9">
    <source>
        <dbReference type="Proteomes" id="UP001621714"/>
    </source>
</evidence>
<keyword evidence="3" id="KW-1003">Cell membrane</keyword>
<reference evidence="8 9" key="1">
    <citation type="submission" date="2024-02" db="EMBL/GenBank/DDBJ databases">
        <title>Marinospirillum sp. MEB 164 isolated from Lonar lake sediment.</title>
        <authorList>
            <person name="Joshi A."/>
            <person name="Thite S."/>
        </authorList>
    </citation>
    <scope>NUCLEOTIDE SEQUENCE [LARGE SCALE GENOMIC DNA]</scope>
    <source>
        <strain evidence="8 9">MEB164</strain>
    </source>
</reference>
<comment type="subcellular location">
    <subcellularLocation>
        <location evidence="1">Cell membrane</location>
        <topology evidence="1">Multi-pass membrane protein</topology>
    </subcellularLocation>
</comment>
<feature type="transmembrane region" description="Helical" evidence="7">
    <location>
        <begin position="106"/>
        <end position="126"/>
    </location>
</feature>
<feature type="transmembrane region" description="Helical" evidence="7">
    <location>
        <begin position="294"/>
        <end position="319"/>
    </location>
</feature>
<feature type="transmembrane region" description="Helical" evidence="7">
    <location>
        <begin position="12"/>
        <end position="29"/>
    </location>
</feature>
<evidence type="ECO:0000256" key="5">
    <source>
        <dbReference type="ARBA" id="ARBA00022989"/>
    </source>
</evidence>
<sequence length="396" mass="43029">MHHWFEVFRSFLWLGLTSFGGPIAHLAYFRNEFVERRGWLSDQHFADLVALCQFLPGPASSQMGFALGLQRAGWRGGLAAWVAFTLPSAVFLLAAAWIGLTFQEGWGSDFVASLKLVAVIVVAHAVWGMRQQLCREPATATLGLLAVLLMLGTSPWLGPLTPLVTLLIGGGLGWLLFRTPHQATPPSTPPLISIQPWVAWFTLGLFLLLLVLLPLLSQGEPSLLQIFDRFYRAGALVFGGGHVVLPLLEAETVQSGWISSEAFLAGYGLAQAVPGPLFTFAAYLGAFIPTGWPLWVGALVALVALFLPGLLILVALLPYWARLQADQNAQAILRGVNASVVGLLGAVLYDPLFTSSVHQPYDLMVVLLGLVLLQVWRWPSWAMLLLILPLGMLAQL</sequence>
<protein>
    <submittedName>
        <fullName evidence="8">Chromate efflux transporter</fullName>
    </submittedName>
</protein>
<evidence type="ECO:0000256" key="7">
    <source>
        <dbReference type="SAM" id="Phobius"/>
    </source>
</evidence>
<keyword evidence="5 7" id="KW-1133">Transmembrane helix</keyword>
<dbReference type="PANTHER" id="PTHR33567:SF3">
    <property type="entry name" value="CHROMATE ION TRANSPORTER (EUROFUNG)"/>
    <property type="match status" value="1"/>
</dbReference>
<comment type="similarity">
    <text evidence="2">Belongs to the chromate ion transporter (CHR) (TC 2.A.51) family.</text>
</comment>
<accession>A0ABW8PZU0</accession>
<feature type="transmembrane region" description="Helical" evidence="7">
    <location>
        <begin position="229"/>
        <end position="250"/>
    </location>
</feature>
<feature type="transmembrane region" description="Helical" evidence="7">
    <location>
        <begin position="138"/>
        <end position="154"/>
    </location>
</feature>
<dbReference type="PANTHER" id="PTHR33567">
    <property type="entry name" value="CHROMATE ION TRANSPORTER (EUROFUNG)"/>
    <property type="match status" value="1"/>
</dbReference>
<keyword evidence="6 7" id="KW-0472">Membrane</keyword>
<dbReference type="PIRSF" id="PIRSF004810">
    <property type="entry name" value="ChrA"/>
    <property type="match status" value="1"/>
</dbReference>
<dbReference type="InterPro" id="IPR003370">
    <property type="entry name" value="Chromate_transpt"/>
</dbReference>
<evidence type="ECO:0000256" key="3">
    <source>
        <dbReference type="ARBA" id="ARBA00022475"/>
    </source>
</evidence>
<feature type="transmembrane region" description="Helical" evidence="7">
    <location>
        <begin position="197"/>
        <end position="217"/>
    </location>
</feature>
<organism evidence="8 9">
    <name type="scientific">Marinospirillum alkalitolerans</name>
    <dbReference type="NCBI Taxonomy" id="3123374"/>
    <lineage>
        <taxon>Bacteria</taxon>
        <taxon>Pseudomonadati</taxon>
        <taxon>Pseudomonadota</taxon>
        <taxon>Gammaproteobacteria</taxon>
        <taxon>Oceanospirillales</taxon>
        <taxon>Oceanospirillaceae</taxon>
        <taxon>Marinospirillum</taxon>
    </lineage>
</organism>
<evidence type="ECO:0000313" key="8">
    <source>
        <dbReference type="EMBL" id="MFK7161148.1"/>
    </source>
</evidence>
<name>A0ABW8PZU0_9GAMM</name>
<feature type="transmembrane region" description="Helical" evidence="7">
    <location>
        <begin position="78"/>
        <end position="100"/>
    </location>
</feature>
<keyword evidence="9" id="KW-1185">Reference proteome</keyword>
<feature type="transmembrane region" description="Helical" evidence="7">
    <location>
        <begin position="262"/>
        <end position="288"/>
    </location>
</feature>
<feature type="transmembrane region" description="Helical" evidence="7">
    <location>
        <begin position="331"/>
        <end position="349"/>
    </location>
</feature>
<evidence type="ECO:0000256" key="6">
    <source>
        <dbReference type="ARBA" id="ARBA00023136"/>
    </source>
</evidence>
<dbReference type="InterPro" id="IPR014047">
    <property type="entry name" value="Chr_Tranpt_l_chain"/>
</dbReference>
<evidence type="ECO:0000256" key="1">
    <source>
        <dbReference type="ARBA" id="ARBA00004651"/>
    </source>
</evidence>